<comment type="caution">
    <text evidence="15">The sequence shown here is derived from an EMBL/GenBank/DDBJ whole genome shotgun (WGS) entry which is preliminary data.</text>
</comment>
<comment type="similarity">
    <text evidence="2">Belongs to the PRP38 family.</text>
</comment>
<dbReference type="AlphaFoldDB" id="A0A2A2JAQ9"/>
<dbReference type="GO" id="GO:0000974">
    <property type="term" value="C:Prp19 complex"/>
    <property type="evidence" value="ECO:0007669"/>
    <property type="project" value="TreeGrafter"/>
</dbReference>
<keyword evidence="16" id="KW-1185">Reference proteome</keyword>
<dbReference type="GO" id="GO:0071011">
    <property type="term" value="C:precatalytic spliceosome"/>
    <property type="evidence" value="ECO:0007669"/>
    <property type="project" value="TreeGrafter"/>
</dbReference>
<dbReference type="OrthoDB" id="10256122at2759"/>
<dbReference type="GO" id="GO:0000398">
    <property type="term" value="P:mRNA splicing, via spliceosome"/>
    <property type="evidence" value="ECO:0007669"/>
    <property type="project" value="InterPro"/>
</dbReference>
<feature type="repeat" description="WD" evidence="13">
    <location>
        <begin position="186"/>
        <end position="227"/>
    </location>
</feature>
<dbReference type="PANTHER" id="PTHR19923:SF0">
    <property type="entry name" value="PLEIOTROPIC REGULATOR 1"/>
    <property type="match status" value="1"/>
</dbReference>
<dbReference type="Pfam" id="PF00400">
    <property type="entry name" value="WD40"/>
    <property type="match status" value="5"/>
</dbReference>
<dbReference type="PROSITE" id="PS50082">
    <property type="entry name" value="WD_REPEATS_2"/>
    <property type="match status" value="5"/>
</dbReference>
<evidence type="ECO:0000256" key="13">
    <source>
        <dbReference type="PROSITE-ProRule" id="PRU00221"/>
    </source>
</evidence>
<feature type="repeat" description="WD" evidence="13">
    <location>
        <begin position="228"/>
        <end position="269"/>
    </location>
</feature>
<dbReference type="Pfam" id="PF03371">
    <property type="entry name" value="PRP38"/>
    <property type="match status" value="1"/>
</dbReference>
<gene>
    <name evidence="15" type="ORF">WR25_08869</name>
</gene>
<dbReference type="Gene3D" id="2.130.10.10">
    <property type="entry name" value="YVTN repeat-like/Quinoprotein amine dehydrogenase"/>
    <property type="match status" value="1"/>
</dbReference>
<dbReference type="InterPro" id="IPR045241">
    <property type="entry name" value="Prp46/PLRG1-like"/>
</dbReference>
<evidence type="ECO:0000256" key="5">
    <source>
        <dbReference type="ARBA" id="ARBA00022728"/>
    </source>
</evidence>
<keyword evidence="3 13" id="KW-0853">WD repeat</keyword>
<evidence type="ECO:0000313" key="16">
    <source>
        <dbReference type="Proteomes" id="UP000218231"/>
    </source>
</evidence>
<evidence type="ECO:0000256" key="11">
    <source>
        <dbReference type="ARBA" id="ARBA00062641"/>
    </source>
</evidence>
<evidence type="ECO:0000256" key="6">
    <source>
        <dbReference type="ARBA" id="ARBA00022737"/>
    </source>
</evidence>
<accession>A0A2A2JAQ9</accession>
<protein>
    <recommendedName>
        <fullName evidence="12">Pleiotropic regulator 1</fullName>
    </recommendedName>
</protein>
<evidence type="ECO:0000256" key="14">
    <source>
        <dbReference type="SAM" id="MobiDB-lite"/>
    </source>
</evidence>
<comment type="similarity">
    <text evidence="9">Belongs to the WD repeat PRL1/PRL2 family.</text>
</comment>
<evidence type="ECO:0000256" key="10">
    <source>
        <dbReference type="ARBA" id="ARBA00046238"/>
    </source>
</evidence>
<feature type="region of interest" description="Disordered" evidence="14">
    <location>
        <begin position="1"/>
        <end position="33"/>
    </location>
</feature>
<dbReference type="PROSITE" id="PS00678">
    <property type="entry name" value="WD_REPEATS_1"/>
    <property type="match status" value="2"/>
</dbReference>
<proteinExistence type="inferred from homology"/>
<dbReference type="InterPro" id="IPR019775">
    <property type="entry name" value="WD40_repeat_CS"/>
</dbReference>
<dbReference type="PROSITE" id="PS50294">
    <property type="entry name" value="WD_REPEATS_REGION"/>
    <property type="match status" value="4"/>
</dbReference>
<evidence type="ECO:0000256" key="3">
    <source>
        <dbReference type="ARBA" id="ARBA00022574"/>
    </source>
</evidence>
<dbReference type="InterPro" id="IPR036322">
    <property type="entry name" value="WD40_repeat_dom_sf"/>
</dbReference>
<feature type="region of interest" description="Disordered" evidence="14">
    <location>
        <begin position="679"/>
        <end position="796"/>
    </location>
</feature>
<evidence type="ECO:0000256" key="9">
    <source>
        <dbReference type="ARBA" id="ARBA00025726"/>
    </source>
</evidence>
<keyword evidence="8" id="KW-0539">Nucleus</keyword>
<organism evidence="15 16">
    <name type="scientific">Diploscapter pachys</name>
    <dbReference type="NCBI Taxonomy" id="2018661"/>
    <lineage>
        <taxon>Eukaryota</taxon>
        <taxon>Metazoa</taxon>
        <taxon>Ecdysozoa</taxon>
        <taxon>Nematoda</taxon>
        <taxon>Chromadorea</taxon>
        <taxon>Rhabditida</taxon>
        <taxon>Rhabditina</taxon>
        <taxon>Rhabditomorpha</taxon>
        <taxon>Rhabditoidea</taxon>
        <taxon>Rhabditidae</taxon>
        <taxon>Diploscapter</taxon>
    </lineage>
</organism>
<evidence type="ECO:0000256" key="1">
    <source>
        <dbReference type="ARBA" id="ARBA00004123"/>
    </source>
</evidence>
<keyword evidence="7" id="KW-0508">mRNA splicing</keyword>
<comment type="subunit">
    <text evidence="11">Identified in the spliceosome C complex. Component of the PRP19-CDC5L splicing complex composed of a core complex comprising a homotetramer of PRPF19, CDC5L, PLRG1 and BCAS2, and at least three less stably associated proteins CTNNBL1, CWC15 and HSPA8. Interacts (via its WD40 repeat domain) directly with CDC5L (via its C-terminal); the interaction is required for mRNA splicing but not for spliceosome assembly. Component of the minor spliceosome, which splices U12-type introns. Within this complex, interacts with CRIPT. Also interacts directly in the complex with BCAS2 and PRPF19. Interacts with USB1.</text>
</comment>
<keyword evidence="6" id="KW-0677">Repeat</keyword>
<keyword evidence="4" id="KW-0507">mRNA processing</keyword>
<dbReference type="InterPro" id="IPR005037">
    <property type="entry name" value="PRP38"/>
</dbReference>
<sequence length="811" mass="92236">MATTVGNPVGGEESTSTVDRLPDEAEGGISQPDANQKALLNVVFRSLKRTHDLFASDYAKFPDPDDNSMNVIKSVKKKCEYGQVIKAVEESKRRKEQEMMALPSTQPSFGKGTVLSASSGQLAITDGTGKLVQQQGGNQSGKLLPVLPVGQGPKAEENTTRALLPSKAPMMIKPKWHAPWKLYRVISGHTGWVRAVDVEPNNEWFASGGADRIIKIWDLAKGTLRLSLTGHISAVRAVKISNRHPFLFSGGEDKQVKCWDLEYNKVIRHYHGHLSAVQALSVHPTLDVLVTCSRDSTARVWDMRTKAQVHCFAGHTSTVADVITQSPDPQVITASHDSTIRLWDLSTGRSITTLTHHKVGLLQFGWIIVVFELQKSVRALALHPRLFMFASASPDNIKQWKCPNGEFMQNLPGHNAIVNSLVCNEDGVLVSGGDNGSMCFWDWRSGFCFQRIQAKAQPGSIDSEAGIYAMCYDKTGLRLITAEADKTIKMYKEDDEAMANRTTKDARTVKGTNPQFLVEKIIRQRIYDSIFWKEECFALTAELVVDKAADLRFIGGIYAGNVKPTPFLCLALKMLQIQPEKEIILEFIQQEEFKYVRALGAMYLRLTFSSVEIYKYLEPLYNDYRKLRYMNTMGRFELVHMDEFIDHLLRDERYCDIQLPRLQKREALEEVDELQPYKSILDDDLDAMSASSDSDDDKDKKKERPRLTKRRSRSRSKEREHRKERERERERSRRERERAEGGGGRDKDKERDRDRESRRDDRDKERHRDKEDRSRSDKDKKKSANSNDDEEREIAEANALRAKLGLAPLQR</sequence>
<feature type="compositionally biased region" description="Basic and acidic residues" evidence="14">
    <location>
        <begin position="715"/>
        <end position="782"/>
    </location>
</feature>
<evidence type="ECO:0000256" key="12">
    <source>
        <dbReference type="ARBA" id="ARBA00073631"/>
    </source>
</evidence>
<evidence type="ECO:0000256" key="8">
    <source>
        <dbReference type="ARBA" id="ARBA00023242"/>
    </source>
</evidence>
<dbReference type="EMBL" id="LIAE01010556">
    <property type="protein sequence ID" value="PAV58870.1"/>
    <property type="molecule type" value="Genomic_DNA"/>
</dbReference>
<dbReference type="InterPro" id="IPR020472">
    <property type="entry name" value="WD40_PAC1"/>
</dbReference>
<reference evidence="15 16" key="1">
    <citation type="journal article" date="2017" name="Curr. Biol.">
        <title>Genome architecture and evolution of a unichromosomal asexual nematode.</title>
        <authorList>
            <person name="Fradin H."/>
            <person name="Zegar C."/>
            <person name="Gutwein M."/>
            <person name="Lucas J."/>
            <person name="Kovtun M."/>
            <person name="Corcoran D."/>
            <person name="Baugh L.R."/>
            <person name="Kiontke K."/>
            <person name="Gunsalus K."/>
            <person name="Fitch D.H."/>
            <person name="Piano F."/>
        </authorList>
    </citation>
    <scope>NUCLEOTIDE SEQUENCE [LARGE SCALE GENOMIC DNA]</scope>
    <source>
        <strain evidence="15">PF1309</strain>
    </source>
</reference>
<dbReference type="FunFam" id="2.130.10.10:FF:000012">
    <property type="entry name" value="Putative pleiotropic regulator 1"/>
    <property type="match status" value="1"/>
</dbReference>
<feature type="compositionally biased region" description="Basic and acidic residues" evidence="14">
    <location>
        <begin position="697"/>
        <end position="706"/>
    </location>
</feature>
<evidence type="ECO:0000313" key="15">
    <source>
        <dbReference type="EMBL" id="PAV58870.1"/>
    </source>
</evidence>
<dbReference type="SMART" id="SM00320">
    <property type="entry name" value="WD40"/>
    <property type="match status" value="7"/>
</dbReference>
<comment type="function">
    <text evidence="10">Involved in pre-mRNA splicing as component of the spliceosome. Component of the PRP19-CDC5L complex that forms an integral part of the spliceosome and is required for activating pre-mRNA splicing. As a component of the minor spliceosome, involved in the splicing of U12-type introns in pre-mRNAs.</text>
</comment>
<dbReference type="STRING" id="2018661.A0A2A2JAQ9"/>
<dbReference type="SUPFAM" id="SSF50978">
    <property type="entry name" value="WD40 repeat-like"/>
    <property type="match status" value="1"/>
</dbReference>
<dbReference type="Proteomes" id="UP000218231">
    <property type="component" value="Unassembled WGS sequence"/>
</dbReference>
<dbReference type="GO" id="GO:0071013">
    <property type="term" value="C:catalytic step 2 spliceosome"/>
    <property type="evidence" value="ECO:0007669"/>
    <property type="project" value="TreeGrafter"/>
</dbReference>
<comment type="subcellular location">
    <subcellularLocation>
        <location evidence="1">Nucleus</location>
    </subcellularLocation>
</comment>
<dbReference type="PRINTS" id="PR00320">
    <property type="entry name" value="GPROTEINBRPT"/>
</dbReference>
<dbReference type="PANTHER" id="PTHR19923">
    <property type="entry name" value="WD40 REPEAT PROTEINPRL1/PRL2-RELATED"/>
    <property type="match status" value="1"/>
</dbReference>
<keyword evidence="5" id="KW-0747">Spliceosome</keyword>
<dbReference type="InterPro" id="IPR001680">
    <property type="entry name" value="WD40_rpt"/>
</dbReference>
<feature type="repeat" description="WD" evidence="13">
    <location>
        <begin position="270"/>
        <end position="311"/>
    </location>
</feature>
<evidence type="ECO:0000256" key="4">
    <source>
        <dbReference type="ARBA" id="ARBA00022664"/>
    </source>
</evidence>
<dbReference type="CDD" id="cd00200">
    <property type="entry name" value="WD40"/>
    <property type="match status" value="1"/>
</dbReference>
<name>A0A2A2JAQ9_9BILA</name>
<dbReference type="InterPro" id="IPR015943">
    <property type="entry name" value="WD40/YVTN_repeat-like_dom_sf"/>
</dbReference>
<evidence type="ECO:0000256" key="2">
    <source>
        <dbReference type="ARBA" id="ARBA00006164"/>
    </source>
</evidence>
<evidence type="ECO:0000256" key="7">
    <source>
        <dbReference type="ARBA" id="ARBA00023187"/>
    </source>
</evidence>
<feature type="repeat" description="WD" evidence="13">
    <location>
        <begin position="312"/>
        <end position="353"/>
    </location>
</feature>
<feature type="repeat" description="WD" evidence="13">
    <location>
        <begin position="411"/>
        <end position="451"/>
    </location>
</feature>